<organism evidence="2 3">
    <name type="scientific">Halovulum marinum</name>
    <dbReference type="NCBI Taxonomy" id="2662447"/>
    <lineage>
        <taxon>Bacteria</taxon>
        <taxon>Pseudomonadati</taxon>
        <taxon>Pseudomonadota</taxon>
        <taxon>Alphaproteobacteria</taxon>
        <taxon>Rhodobacterales</taxon>
        <taxon>Paracoccaceae</taxon>
        <taxon>Halovulum</taxon>
    </lineage>
</organism>
<dbReference type="Pfam" id="PF04654">
    <property type="entry name" value="DUF599"/>
    <property type="match status" value="1"/>
</dbReference>
<feature type="transmembrane region" description="Helical" evidence="1">
    <location>
        <begin position="192"/>
        <end position="220"/>
    </location>
</feature>
<proteinExistence type="predicted"/>
<feature type="transmembrane region" description="Helical" evidence="1">
    <location>
        <begin position="82"/>
        <end position="100"/>
    </location>
</feature>
<keyword evidence="3" id="KW-1185">Reference proteome</keyword>
<dbReference type="InterPro" id="IPR006747">
    <property type="entry name" value="DUF599"/>
</dbReference>
<dbReference type="RefSeq" id="WP_154446902.1">
    <property type="nucleotide sequence ID" value="NZ_WIND01000009.1"/>
</dbReference>
<dbReference type="Proteomes" id="UP000474957">
    <property type="component" value="Unassembled WGS sequence"/>
</dbReference>
<dbReference type="EMBL" id="WIND01000009">
    <property type="protein sequence ID" value="MSU90406.1"/>
    <property type="molecule type" value="Genomic_DNA"/>
</dbReference>
<protein>
    <submittedName>
        <fullName evidence="2">DUF599 family protein</fullName>
    </submittedName>
</protein>
<gene>
    <name evidence="2" type="ORF">GE300_12390</name>
</gene>
<dbReference type="AlphaFoldDB" id="A0A6L5Z1G7"/>
<keyword evidence="1" id="KW-1133">Transmembrane helix</keyword>
<feature type="transmembrane region" description="Helical" evidence="1">
    <location>
        <begin position="120"/>
        <end position="139"/>
    </location>
</feature>
<keyword evidence="1" id="KW-0472">Membrane</keyword>
<comment type="caution">
    <text evidence="2">The sequence shown here is derived from an EMBL/GenBank/DDBJ whole genome shotgun (WGS) entry which is preliminary data.</text>
</comment>
<keyword evidence="1" id="KW-0812">Transmembrane</keyword>
<dbReference type="PANTHER" id="PTHR31881">
    <property type="match status" value="1"/>
</dbReference>
<dbReference type="PANTHER" id="PTHR31881:SF6">
    <property type="entry name" value="OS09G0494600 PROTEIN"/>
    <property type="match status" value="1"/>
</dbReference>
<evidence type="ECO:0000256" key="1">
    <source>
        <dbReference type="SAM" id="Phobius"/>
    </source>
</evidence>
<evidence type="ECO:0000313" key="3">
    <source>
        <dbReference type="Proteomes" id="UP000474957"/>
    </source>
</evidence>
<accession>A0A6L5Z1G7</accession>
<name>A0A6L5Z1G7_9RHOB</name>
<evidence type="ECO:0000313" key="2">
    <source>
        <dbReference type="EMBL" id="MSU90406.1"/>
    </source>
</evidence>
<sequence length="243" mass="26664">MLNLTDPGPLLSAFSAIDWAAAALTLATLFLSTWVIEHPPKGRPSTHVLMHHYRRAWLHEMALRDVRIFDAQLLATLRQGTAFFASTTMIAIGGGAAALGRTEQLDSVASDLNQALSAPIVVWEVKILFVIAFLTFAFLKFVWSMRLFGYCAVLMAATPSEQDPEAAMAMATRAARVNILADRAFTRGLRGLYFAIAALGWFLGPAVMIGAVLLTGSILWRREFKSQTRTALLEGMPRPWTPS</sequence>
<feature type="transmembrane region" description="Helical" evidence="1">
    <location>
        <begin position="12"/>
        <end position="36"/>
    </location>
</feature>
<reference evidence="2 3" key="1">
    <citation type="submission" date="2019-10" db="EMBL/GenBank/DDBJ databases">
        <title>Cognatihalovulum marinum gen. nov. sp. nov., a new member of the family Rhodobacteraceae isolated from deep seawater of the Northwest Indian Ocean.</title>
        <authorList>
            <person name="Ruan C."/>
            <person name="Wang J."/>
            <person name="Zheng X."/>
            <person name="Song L."/>
            <person name="Zhu Y."/>
            <person name="Huang Y."/>
            <person name="Lu Z."/>
            <person name="Du W."/>
            <person name="Huang L."/>
            <person name="Dai X."/>
        </authorList>
    </citation>
    <scope>NUCLEOTIDE SEQUENCE [LARGE SCALE GENOMIC DNA]</scope>
    <source>
        <strain evidence="2 3">2CG4</strain>
    </source>
</reference>